<protein>
    <submittedName>
        <fullName evidence="2">Uncharacterized protein</fullName>
    </submittedName>
</protein>
<dbReference type="RefSeq" id="WP_048880343.1">
    <property type="nucleotide sequence ID" value="NZ_BANC01000126.1"/>
</dbReference>
<dbReference type="EMBL" id="BANC01000126">
    <property type="protein sequence ID" value="GAN81958.1"/>
    <property type="molecule type" value="Genomic_DNA"/>
</dbReference>
<organism evidence="2 3">
    <name type="scientific">Acidocella aminolytica 101 = DSM 11237</name>
    <dbReference type="NCBI Taxonomy" id="1120923"/>
    <lineage>
        <taxon>Bacteria</taxon>
        <taxon>Pseudomonadati</taxon>
        <taxon>Pseudomonadota</taxon>
        <taxon>Alphaproteobacteria</taxon>
        <taxon>Acetobacterales</taxon>
        <taxon>Acidocellaceae</taxon>
        <taxon>Acidocella</taxon>
    </lineage>
</organism>
<feature type="transmembrane region" description="Helical" evidence="1">
    <location>
        <begin position="134"/>
        <end position="157"/>
    </location>
</feature>
<keyword evidence="1" id="KW-0472">Membrane</keyword>
<keyword evidence="3" id="KW-1185">Reference proteome</keyword>
<comment type="caution">
    <text evidence="2">The sequence shown here is derived from an EMBL/GenBank/DDBJ whole genome shotgun (WGS) entry which is preliminary data.</text>
</comment>
<reference evidence="2 3" key="1">
    <citation type="submission" date="2012-11" db="EMBL/GenBank/DDBJ databases">
        <title>Whole genome sequence of Acidocella aminolytica 101 = DSM 11237.</title>
        <authorList>
            <person name="Azuma Y."/>
            <person name="Higashiura N."/>
            <person name="Hirakawa H."/>
            <person name="Matsushita K."/>
        </authorList>
    </citation>
    <scope>NUCLEOTIDE SEQUENCE [LARGE SCALE GENOMIC DNA]</scope>
    <source>
        <strain evidence="3">101 / DSM 11237</strain>
    </source>
</reference>
<keyword evidence="1" id="KW-0812">Transmembrane</keyword>
<gene>
    <name evidence="2" type="ORF">Aam_128_002</name>
</gene>
<evidence type="ECO:0000313" key="3">
    <source>
        <dbReference type="Proteomes" id="UP000032668"/>
    </source>
</evidence>
<accession>A0A0D6PL63</accession>
<keyword evidence="1" id="KW-1133">Transmembrane helix</keyword>
<dbReference type="OrthoDB" id="7277275at2"/>
<evidence type="ECO:0000313" key="2">
    <source>
        <dbReference type="EMBL" id="GAN81958.1"/>
    </source>
</evidence>
<name>A0A0D6PL63_9PROT</name>
<sequence>MDDESVSGDGVGDATRAFEDLRAEVSVMRRAVEALPGAMADSLPPAPPDYRSDVGKVAQMLAAVVGRLDVIEQHPALKETPESYSAQIENAGTSVFTEPKLELGRAITETRTTSRELADMIGNMRGKVEQREWVVFWVATVGLGAMLLGLIASPFIASHLPFGWDGTVASIVMDQPDRWDTGWALLRAAKPGDATNASTGYNLVQANQAALVACQQAAANERKDQKCPIIVKAQSDINSGNKIQH</sequence>
<dbReference type="Pfam" id="PF19613">
    <property type="entry name" value="DUF6118"/>
    <property type="match status" value="1"/>
</dbReference>
<proteinExistence type="predicted"/>
<dbReference type="AlphaFoldDB" id="A0A0D6PL63"/>
<dbReference type="InterPro" id="IPR046121">
    <property type="entry name" value="DUF6118"/>
</dbReference>
<dbReference type="Proteomes" id="UP000032668">
    <property type="component" value="Unassembled WGS sequence"/>
</dbReference>
<evidence type="ECO:0000256" key="1">
    <source>
        <dbReference type="SAM" id="Phobius"/>
    </source>
</evidence>